<reference evidence="2" key="1">
    <citation type="submission" date="2024-01" db="EMBL/GenBank/DDBJ databases">
        <authorList>
            <person name="Webb A."/>
        </authorList>
    </citation>
    <scope>NUCLEOTIDE SEQUENCE</scope>
    <source>
        <strain evidence="2">Pm1</strain>
    </source>
</reference>
<evidence type="ECO:0000256" key="1">
    <source>
        <dbReference type="SAM" id="MobiDB-lite"/>
    </source>
</evidence>
<proteinExistence type="predicted"/>
<accession>A0AAV1T839</accession>
<organism evidence="2 3">
    <name type="scientific">Peronospora matthiolae</name>
    <dbReference type="NCBI Taxonomy" id="2874970"/>
    <lineage>
        <taxon>Eukaryota</taxon>
        <taxon>Sar</taxon>
        <taxon>Stramenopiles</taxon>
        <taxon>Oomycota</taxon>
        <taxon>Peronosporomycetes</taxon>
        <taxon>Peronosporales</taxon>
        <taxon>Peronosporaceae</taxon>
        <taxon>Peronospora</taxon>
    </lineage>
</organism>
<comment type="caution">
    <text evidence="2">The sequence shown here is derived from an EMBL/GenBank/DDBJ whole genome shotgun (WGS) entry which is preliminary data.</text>
</comment>
<gene>
    <name evidence="2" type="ORF">PM001_LOCUS3380</name>
</gene>
<sequence length="103" mass="11102">MIPQLKAAPHSSGTSEVDTTRARLTGSGQRGGIMLEIFGPSDSSDEFSSRESPTDTRTRSDGGDAFMRRHGKRNSKDRAATGVSARADTTQEARDRSVLRHAP</sequence>
<dbReference type="Proteomes" id="UP001162060">
    <property type="component" value="Unassembled WGS sequence"/>
</dbReference>
<feature type="compositionally biased region" description="Basic and acidic residues" evidence="1">
    <location>
        <begin position="47"/>
        <end position="62"/>
    </location>
</feature>
<dbReference type="AlphaFoldDB" id="A0AAV1T839"/>
<evidence type="ECO:0000313" key="2">
    <source>
        <dbReference type="EMBL" id="CAK7906677.1"/>
    </source>
</evidence>
<dbReference type="EMBL" id="CAKLBY020000031">
    <property type="protein sequence ID" value="CAK7906677.1"/>
    <property type="molecule type" value="Genomic_DNA"/>
</dbReference>
<evidence type="ECO:0000313" key="3">
    <source>
        <dbReference type="Proteomes" id="UP001162060"/>
    </source>
</evidence>
<feature type="region of interest" description="Disordered" evidence="1">
    <location>
        <begin position="1"/>
        <end position="103"/>
    </location>
</feature>
<name>A0AAV1T839_9STRA</name>
<protein>
    <submittedName>
        <fullName evidence="2">Uncharacterized protein</fullName>
    </submittedName>
</protein>
<feature type="compositionally biased region" description="Basic and acidic residues" evidence="1">
    <location>
        <begin position="89"/>
        <end position="103"/>
    </location>
</feature>